<evidence type="ECO:0000256" key="6">
    <source>
        <dbReference type="ARBA" id="ARBA00023136"/>
    </source>
</evidence>
<dbReference type="InterPro" id="IPR045042">
    <property type="entry name" value="YnaI-like"/>
</dbReference>
<evidence type="ECO:0000313" key="12">
    <source>
        <dbReference type="Proteomes" id="UP001326110"/>
    </source>
</evidence>
<evidence type="ECO:0000256" key="2">
    <source>
        <dbReference type="ARBA" id="ARBA00008017"/>
    </source>
</evidence>
<dbReference type="SUPFAM" id="SSF82861">
    <property type="entry name" value="Mechanosensitive channel protein MscS (YggB), transmembrane region"/>
    <property type="match status" value="1"/>
</dbReference>
<keyword evidence="6 7" id="KW-0472">Membrane</keyword>
<comment type="subcellular location">
    <subcellularLocation>
        <location evidence="1">Cell membrane</location>
        <topology evidence="1">Multi-pass membrane protein</topology>
    </subcellularLocation>
</comment>
<dbReference type="Pfam" id="PF21088">
    <property type="entry name" value="MS_channel_1st"/>
    <property type="match status" value="1"/>
</dbReference>
<keyword evidence="5 7" id="KW-1133">Transmembrane helix</keyword>
<organism evidence="11 12">
    <name type="scientific">Duganella zoogloeoides</name>
    <dbReference type="NCBI Taxonomy" id="75659"/>
    <lineage>
        <taxon>Bacteria</taxon>
        <taxon>Pseudomonadati</taxon>
        <taxon>Pseudomonadota</taxon>
        <taxon>Betaproteobacteria</taxon>
        <taxon>Burkholderiales</taxon>
        <taxon>Oxalobacteraceae</taxon>
        <taxon>Telluria group</taxon>
        <taxon>Duganella</taxon>
    </lineage>
</organism>
<sequence>MNHYQLSPWLTNIPLEDWIVAAVVGTVVFFLLHGLQLFVRRRLAHMAAGAHAQRPLAEVLSATVASTSNFVILLIAVLAALTVLDFGAVWNQRIDHLWFIVIGVQVTIYLTRAITIGIRRYFRSQSDDANAPLTVANTLVSGAIKTLLWTLLLLSVLSNAGINITTFIASLGIGGIAIALAAQNILGDLFASLSIAVDKPFEVGDAINVLGVSGTVEHVGLKTTRIRADSGEQIVVSNTDLLKNVLRNYKRMATRRIVMSFRINPDTPAALAGQVPAMIRAIVEAQPDIRCDRVHLKAVTPEAIEYELVFFVLTSNYLVYMDTQQTILLATMERFAEMGISTTAPARRLLLENEAPPPQAAVKT</sequence>
<feature type="transmembrane region" description="Helical" evidence="7">
    <location>
        <begin position="18"/>
        <end position="39"/>
    </location>
</feature>
<dbReference type="Gene3D" id="2.30.30.60">
    <property type="match status" value="1"/>
</dbReference>
<name>A0ABZ0XVD6_9BURK</name>
<feature type="transmembrane region" description="Helical" evidence="7">
    <location>
        <begin position="160"/>
        <end position="182"/>
    </location>
</feature>
<dbReference type="PANTHER" id="PTHR43634">
    <property type="entry name" value="OW CONDUCTANCE MECHANOSENSITIVE CHANNEL"/>
    <property type="match status" value="1"/>
</dbReference>
<keyword evidence="12" id="KW-1185">Reference proteome</keyword>
<dbReference type="InterPro" id="IPR011066">
    <property type="entry name" value="MscS_channel_C_sf"/>
</dbReference>
<evidence type="ECO:0000256" key="1">
    <source>
        <dbReference type="ARBA" id="ARBA00004651"/>
    </source>
</evidence>
<feature type="transmembrane region" description="Helical" evidence="7">
    <location>
        <begin position="59"/>
        <end position="84"/>
    </location>
</feature>
<dbReference type="InterPro" id="IPR006685">
    <property type="entry name" value="MscS_channel_2nd"/>
</dbReference>
<dbReference type="InterPro" id="IPR023408">
    <property type="entry name" value="MscS_beta-dom_sf"/>
</dbReference>
<keyword evidence="3" id="KW-1003">Cell membrane</keyword>
<dbReference type="InterPro" id="IPR049142">
    <property type="entry name" value="MS_channel_1st"/>
</dbReference>
<dbReference type="InterPro" id="IPR049278">
    <property type="entry name" value="MS_channel_C"/>
</dbReference>
<dbReference type="Pfam" id="PF00924">
    <property type="entry name" value="MS_channel_2nd"/>
    <property type="match status" value="1"/>
</dbReference>
<protein>
    <submittedName>
        <fullName evidence="11">Mechanosensitive ion channel family protein</fullName>
    </submittedName>
</protein>
<dbReference type="PANTHER" id="PTHR43634:SF2">
    <property type="entry name" value="LOW CONDUCTANCE MECHANOSENSITIVE CHANNEL YNAI"/>
    <property type="match status" value="1"/>
</dbReference>
<dbReference type="Pfam" id="PF21082">
    <property type="entry name" value="MS_channel_3rd"/>
    <property type="match status" value="1"/>
</dbReference>
<accession>A0ABZ0XVD6</accession>
<evidence type="ECO:0000256" key="7">
    <source>
        <dbReference type="SAM" id="Phobius"/>
    </source>
</evidence>
<dbReference type="InterPro" id="IPR011014">
    <property type="entry name" value="MscS_channel_TM-2"/>
</dbReference>
<keyword evidence="4 7" id="KW-0812">Transmembrane</keyword>
<dbReference type="Gene3D" id="3.30.70.100">
    <property type="match status" value="1"/>
</dbReference>
<feature type="domain" description="Mechanosensitive ion channel MscS" evidence="8">
    <location>
        <begin position="184"/>
        <end position="251"/>
    </location>
</feature>
<dbReference type="Proteomes" id="UP001326110">
    <property type="component" value="Chromosome"/>
</dbReference>
<dbReference type="SUPFAM" id="SSF82689">
    <property type="entry name" value="Mechanosensitive channel protein MscS (YggB), C-terminal domain"/>
    <property type="match status" value="1"/>
</dbReference>
<dbReference type="Gene3D" id="1.10.287.1260">
    <property type="match status" value="1"/>
</dbReference>
<evidence type="ECO:0000259" key="10">
    <source>
        <dbReference type="Pfam" id="PF21088"/>
    </source>
</evidence>
<gene>
    <name evidence="11" type="ORF">SR858_21305</name>
</gene>
<evidence type="ECO:0000256" key="4">
    <source>
        <dbReference type="ARBA" id="ARBA00022692"/>
    </source>
</evidence>
<feature type="domain" description="Mechanosensitive ion channel transmembrane helices 2/3" evidence="10">
    <location>
        <begin position="144"/>
        <end position="183"/>
    </location>
</feature>
<evidence type="ECO:0000259" key="9">
    <source>
        <dbReference type="Pfam" id="PF21082"/>
    </source>
</evidence>
<evidence type="ECO:0000313" key="11">
    <source>
        <dbReference type="EMBL" id="WQH03561.1"/>
    </source>
</evidence>
<feature type="domain" description="Mechanosensitive ion channel MscS C-terminal" evidence="9">
    <location>
        <begin position="257"/>
        <end position="341"/>
    </location>
</feature>
<proteinExistence type="inferred from homology"/>
<evidence type="ECO:0000259" key="8">
    <source>
        <dbReference type="Pfam" id="PF00924"/>
    </source>
</evidence>
<evidence type="ECO:0000256" key="3">
    <source>
        <dbReference type="ARBA" id="ARBA00022475"/>
    </source>
</evidence>
<dbReference type="EMBL" id="CP140152">
    <property type="protein sequence ID" value="WQH03561.1"/>
    <property type="molecule type" value="Genomic_DNA"/>
</dbReference>
<dbReference type="SUPFAM" id="SSF50182">
    <property type="entry name" value="Sm-like ribonucleoproteins"/>
    <property type="match status" value="1"/>
</dbReference>
<reference evidence="11 12" key="1">
    <citation type="submission" date="2023-11" db="EMBL/GenBank/DDBJ databases">
        <title>MicrobeMod: A computational toolkit for identifying prokaryotic methylation and restriction-modification with nanopore sequencing.</title>
        <authorList>
            <person name="Crits-Christoph A."/>
            <person name="Kang S.C."/>
            <person name="Lee H."/>
            <person name="Ostrov N."/>
        </authorList>
    </citation>
    <scope>NUCLEOTIDE SEQUENCE [LARGE SCALE GENOMIC DNA]</scope>
    <source>
        <strain evidence="11 12">ATCC 25935</strain>
    </source>
</reference>
<feature type="transmembrane region" description="Helical" evidence="7">
    <location>
        <begin position="96"/>
        <end position="118"/>
    </location>
</feature>
<dbReference type="RefSeq" id="WP_019921531.1">
    <property type="nucleotide sequence ID" value="NZ_CP140152.1"/>
</dbReference>
<evidence type="ECO:0000256" key="5">
    <source>
        <dbReference type="ARBA" id="ARBA00022989"/>
    </source>
</evidence>
<comment type="similarity">
    <text evidence="2">Belongs to the MscS (TC 1.A.23) family.</text>
</comment>
<dbReference type="InterPro" id="IPR010920">
    <property type="entry name" value="LSM_dom_sf"/>
</dbReference>